<accession>A0AAD8HUS8</accession>
<keyword evidence="4 6" id="KW-1133">Transmembrane helix</keyword>
<gene>
    <name evidence="7" type="ORF">POM88_030017</name>
</gene>
<dbReference type="Proteomes" id="UP001237642">
    <property type="component" value="Unassembled WGS sequence"/>
</dbReference>
<feature type="transmembrane region" description="Helical" evidence="6">
    <location>
        <begin position="351"/>
        <end position="372"/>
    </location>
</feature>
<dbReference type="GO" id="GO:0015297">
    <property type="term" value="F:antiporter activity"/>
    <property type="evidence" value="ECO:0007669"/>
    <property type="project" value="InterPro"/>
</dbReference>
<dbReference type="PANTHER" id="PTHR11206">
    <property type="entry name" value="MULTIDRUG RESISTANCE PROTEIN"/>
    <property type="match status" value="1"/>
</dbReference>
<feature type="transmembrane region" description="Helical" evidence="6">
    <location>
        <begin position="152"/>
        <end position="175"/>
    </location>
</feature>
<dbReference type="EMBL" id="JAUIZM010000007">
    <property type="protein sequence ID" value="KAK1373824.1"/>
    <property type="molecule type" value="Genomic_DNA"/>
</dbReference>
<dbReference type="GO" id="GO:1990961">
    <property type="term" value="P:xenobiotic detoxification by transmembrane export across the plasma membrane"/>
    <property type="evidence" value="ECO:0007669"/>
    <property type="project" value="InterPro"/>
</dbReference>
<feature type="transmembrane region" description="Helical" evidence="6">
    <location>
        <begin position="61"/>
        <end position="84"/>
    </location>
</feature>
<keyword evidence="3 6" id="KW-0812">Transmembrane</keyword>
<comment type="caution">
    <text evidence="7">The sequence shown here is derived from an EMBL/GenBank/DDBJ whole genome shotgun (WGS) entry which is preliminary data.</text>
</comment>
<comment type="similarity">
    <text evidence="2">Belongs to the multi antimicrobial extrusion (MATE) (TC 2.A.66.1) family.</text>
</comment>
<feature type="transmembrane region" description="Helical" evidence="6">
    <location>
        <begin position="20"/>
        <end position="40"/>
    </location>
</feature>
<evidence type="ECO:0000256" key="6">
    <source>
        <dbReference type="SAM" id="Phobius"/>
    </source>
</evidence>
<dbReference type="GO" id="GO:0016020">
    <property type="term" value="C:membrane"/>
    <property type="evidence" value="ECO:0007669"/>
    <property type="project" value="UniProtKB-SubCell"/>
</dbReference>
<feature type="transmembrane region" description="Helical" evidence="6">
    <location>
        <begin position="258"/>
        <end position="279"/>
    </location>
</feature>
<evidence type="ECO:0000256" key="1">
    <source>
        <dbReference type="ARBA" id="ARBA00004141"/>
    </source>
</evidence>
<dbReference type="CDD" id="cd13132">
    <property type="entry name" value="MATE_eukaryotic"/>
    <property type="match status" value="1"/>
</dbReference>
<dbReference type="InterPro" id="IPR002528">
    <property type="entry name" value="MATE_fam"/>
</dbReference>
<proteinExistence type="inferred from homology"/>
<feature type="transmembrane region" description="Helical" evidence="6">
    <location>
        <begin position="123"/>
        <end position="146"/>
    </location>
</feature>
<reference evidence="7" key="1">
    <citation type="submission" date="2023-02" db="EMBL/GenBank/DDBJ databases">
        <title>Genome of toxic invasive species Heracleum sosnowskyi carries increased number of genes despite the absence of recent whole-genome duplications.</title>
        <authorList>
            <person name="Schelkunov M."/>
            <person name="Shtratnikova V."/>
            <person name="Makarenko M."/>
            <person name="Klepikova A."/>
            <person name="Omelchenko D."/>
            <person name="Novikova G."/>
            <person name="Obukhova E."/>
            <person name="Bogdanov V."/>
            <person name="Penin A."/>
            <person name="Logacheva M."/>
        </authorList>
    </citation>
    <scope>NUCLEOTIDE SEQUENCE</scope>
    <source>
        <strain evidence="7">Hsosn_3</strain>
        <tissue evidence="7">Leaf</tissue>
    </source>
</reference>
<keyword evidence="5 6" id="KW-0472">Membrane</keyword>
<dbReference type="GO" id="GO:0042910">
    <property type="term" value="F:xenobiotic transmembrane transporter activity"/>
    <property type="evidence" value="ECO:0007669"/>
    <property type="project" value="InterPro"/>
</dbReference>
<dbReference type="InterPro" id="IPR045069">
    <property type="entry name" value="MATE_euk"/>
</dbReference>
<protein>
    <submittedName>
        <fullName evidence="7">Protein DETOXIFICATION</fullName>
    </submittedName>
</protein>
<evidence type="ECO:0000256" key="2">
    <source>
        <dbReference type="ARBA" id="ARBA00010199"/>
    </source>
</evidence>
<keyword evidence="8" id="KW-1185">Reference proteome</keyword>
<evidence type="ECO:0000256" key="5">
    <source>
        <dbReference type="ARBA" id="ARBA00023136"/>
    </source>
</evidence>
<feature type="transmembrane region" description="Helical" evidence="6">
    <location>
        <begin position="90"/>
        <end position="111"/>
    </location>
</feature>
<evidence type="ECO:0000256" key="4">
    <source>
        <dbReference type="ARBA" id="ARBA00022989"/>
    </source>
</evidence>
<dbReference type="AlphaFoldDB" id="A0AAD8HUS8"/>
<comment type="subcellular location">
    <subcellularLocation>
        <location evidence="1">Membrane</location>
        <topology evidence="1">Multi-pass membrane protein</topology>
    </subcellularLocation>
</comment>
<evidence type="ECO:0000313" key="7">
    <source>
        <dbReference type="EMBL" id="KAK1373824.1"/>
    </source>
</evidence>
<name>A0AAD8HUS8_9APIA</name>
<feature type="transmembrane region" description="Helical" evidence="6">
    <location>
        <begin position="323"/>
        <end position="345"/>
    </location>
</feature>
<evidence type="ECO:0000256" key="3">
    <source>
        <dbReference type="ARBA" id="ARBA00022692"/>
    </source>
</evidence>
<feature type="transmembrane region" description="Helical" evidence="6">
    <location>
        <begin position="196"/>
        <end position="215"/>
    </location>
</feature>
<reference evidence="7" key="2">
    <citation type="submission" date="2023-05" db="EMBL/GenBank/DDBJ databases">
        <authorList>
            <person name="Schelkunov M.I."/>
        </authorList>
    </citation>
    <scope>NUCLEOTIDE SEQUENCE</scope>
    <source>
        <strain evidence="7">Hsosn_3</strain>
        <tissue evidence="7">Leaf</tissue>
    </source>
</reference>
<sequence length="419" mass="45729">MFVGHLGEVCLSGASMATSFAGVTGFSLMLGMGSALETFCGQAYGAKEYHMLGVHMQRAMLVLMLMCIPISILWSFTSDIFTFLGHDPEISVQSGIYACWLIPAIFAYGLLQCQFRFLQTQNNINPLIVSTGFTCLVHLVICWTLVFRFGFGSIGAAISSGISYWVNVLILGMYIKFSPTCEKTWKGCSMEGVKNLSCFLSLGIPSSLMLCLEFWSYEFLVLMSGLLPHPKLETSMMSICLNTCSVFYRIPYGFGSAVIEGILVACALVAVRGIWGYIYTNEEEVVRYIATVLPVLAISNFMDGMQGVLSGATRGCAMQKVGVYVNLGAYYIIGLPLAIFLTFVLHQNGKGLWTGIIGGSSLQAITLLVIILRIDWEQQAKKAMDLVHGSKIQGAHAFSSMPVVSSITFLDSGKLEVRV</sequence>
<dbReference type="NCBIfam" id="TIGR00797">
    <property type="entry name" value="matE"/>
    <property type="match status" value="1"/>
</dbReference>
<organism evidence="7 8">
    <name type="scientific">Heracleum sosnowskyi</name>
    <dbReference type="NCBI Taxonomy" id="360622"/>
    <lineage>
        <taxon>Eukaryota</taxon>
        <taxon>Viridiplantae</taxon>
        <taxon>Streptophyta</taxon>
        <taxon>Embryophyta</taxon>
        <taxon>Tracheophyta</taxon>
        <taxon>Spermatophyta</taxon>
        <taxon>Magnoliopsida</taxon>
        <taxon>eudicotyledons</taxon>
        <taxon>Gunneridae</taxon>
        <taxon>Pentapetalae</taxon>
        <taxon>asterids</taxon>
        <taxon>campanulids</taxon>
        <taxon>Apiales</taxon>
        <taxon>Apiaceae</taxon>
        <taxon>Apioideae</taxon>
        <taxon>apioid superclade</taxon>
        <taxon>Tordylieae</taxon>
        <taxon>Tordyliinae</taxon>
        <taxon>Heracleum</taxon>
    </lineage>
</organism>
<dbReference type="Pfam" id="PF01554">
    <property type="entry name" value="MatE"/>
    <property type="match status" value="2"/>
</dbReference>
<evidence type="ECO:0000313" key="8">
    <source>
        <dbReference type="Proteomes" id="UP001237642"/>
    </source>
</evidence>